<dbReference type="Proteomes" id="UP001189429">
    <property type="component" value="Unassembled WGS sequence"/>
</dbReference>
<keyword evidence="3" id="KW-1185">Reference proteome</keyword>
<protein>
    <submittedName>
        <fullName evidence="2">Uncharacterized protein</fullName>
    </submittedName>
</protein>
<accession>A0ABN9WQ15</accession>
<sequence length="151" mass="16149">MGSRALTRALRRSQTQTKLEQKTDITQRPATDANISIQSSPMTPLAWSMKIANMLSKTPIKAVQVDFSLFPPTSTAKTAPSTLYGPKRQNPVNATAATATGKGMCVPDVPKNTIVQRSSIMNKTSVAARCFSGSLSFSTPTSSTDTQPSRV</sequence>
<gene>
    <name evidence="2" type="ORF">PCOR1329_LOCUS69505</name>
</gene>
<evidence type="ECO:0000313" key="3">
    <source>
        <dbReference type="Proteomes" id="UP001189429"/>
    </source>
</evidence>
<reference evidence="2" key="1">
    <citation type="submission" date="2023-10" db="EMBL/GenBank/DDBJ databases">
        <authorList>
            <person name="Chen Y."/>
            <person name="Shah S."/>
            <person name="Dougan E. K."/>
            <person name="Thang M."/>
            <person name="Chan C."/>
        </authorList>
    </citation>
    <scope>NUCLEOTIDE SEQUENCE [LARGE SCALE GENOMIC DNA]</scope>
</reference>
<dbReference type="EMBL" id="CAUYUJ010019130">
    <property type="protein sequence ID" value="CAK0888778.1"/>
    <property type="molecule type" value="Genomic_DNA"/>
</dbReference>
<name>A0ABN9WQ15_9DINO</name>
<comment type="caution">
    <text evidence="2">The sequence shown here is derived from an EMBL/GenBank/DDBJ whole genome shotgun (WGS) entry which is preliminary data.</text>
</comment>
<evidence type="ECO:0000256" key="1">
    <source>
        <dbReference type="SAM" id="MobiDB-lite"/>
    </source>
</evidence>
<evidence type="ECO:0000313" key="2">
    <source>
        <dbReference type="EMBL" id="CAK0888778.1"/>
    </source>
</evidence>
<organism evidence="2 3">
    <name type="scientific">Prorocentrum cordatum</name>
    <dbReference type="NCBI Taxonomy" id="2364126"/>
    <lineage>
        <taxon>Eukaryota</taxon>
        <taxon>Sar</taxon>
        <taxon>Alveolata</taxon>
        <taxon>Dinophyceae</taxon>
        <taxon>Prorocentrales</taxon>
        <taxon>Prorocentraceae</taxon>
        <taxon>Prorocentrum</taxon>
    </lineage>
</organism>
<proteinExistence type="predicted"/>
<feature type="region of interest" description="Disordered" evidence="1">
    <location>
        <begin position="1"/>
        <end position="33"/>
    </location>
</feature>
<feature type="region of interest" description="Disordered" evidence="1">
    <location>
        <begin position="74"/>
        <end position="96"/>
    </location>
</feature>